<reference evidence="1 2" key="1">
    <citation type="submission" date="2021-03" db="EMBL/GenBank/DDBJ databases">
        <title>Genomic Encyclopedia of Type Strains, Phase IV (KMG-IV): sequencing the most valuable type-strain genomes for metagenomic binning, comparative biology and taxonomic classification.</title>
        <authorList>
            <person name="Goeker M."/>
        </authorList>
    </citation>
    <scope>NUCLEOTIDE SEQUENCE [LARGE SCALE GENOMIC DNA]</scope>
    <source>
        <strain evidence="1 2">DSM 26806</strain>
    </source>
</reference>
<organism evidence="1 2">
    <name type="scientific">Paenibacillus shirakamiensis</name>
    <dbReference type="NCBI Taxonomy" id="1265935"/>
    <lineage>
        <taxon>Bacteria</taxon>
        <taxon>Bacillati</taxon>
        <taxon>Bacillota</taxon>
        <taxon>Bacilli</taxon>
        <taxon>Bacillales</taxon>
        <taxon>Paenibacillaceae</taxon>
        <taxon>Paenibacillus</taxon>
    </lineage>
</organism>
<dbReference type="Proteomes" id="UP001519288">
    <property type="component" value="Unassembled WGS sequence"/>
</dbReference>
<evidence type="ECO:0000313" key="1">
    <source>
        <dbReference type="EMBL" id="MBP1999755.1"/>
    </source>
</evidence>
<protein>
    <recommendedName>
        <fullName evidence="3">DUF3168 domain-containing protein</fullName>
    </recommendedName>
</protein>
<gene>
    <name evidence="1" type="ORF">J2Z69_000774</name>
</gene>
<evidence type="ECO:0000313" key="2">
    <source>
        <dbReference type="Proteomes" id="UP001519288"/>
    </source>
</evidence>
<evidence type="ECO:0008006" key="3">
    <source>
        <dbReference type="Google" id="ProtNLM"/>
    </source>
</evidence>
<dbReference type="EMBL" id="JAGGLD010000001">
    <property type="protein sequence ID" value="MBP1999755.1"/>
    <property type="molecule type" value="Genomic_DNA"/>
</dbReference>
<keyword evidence="2" id="KW-1185">Reference proteome</keyword>
<sequence length="128" mass="14046">MTLGEIRDWLKTQVDCPSWYIGKIDGSKPQSIGLYNISPGAPIIAIGGLDSTSYAVKAVSILIHWSKNADTAERKAQEVYAALFGRSAVIGGKRVIDFKLRTAEPVSVGTDEAGIYEYVIETTIYYER</sequence>
<dbReference type="RefSeq" id="WP_209859269.1">
    <property type="nucleotide sequence ID" value="NZ_JAGGLD010000001.1"/>
</dbReference>
<dbReference type="InterPro" id="IPR024411">
    <property type="entry name" value="Tail_terminator_phage"/>
</dbReference>
<name>A0ABS4JDK5_9BACL</name>
<comment type="caution">
    <text evidence="1">The sequence shown here is derived from an EMBL/GenBank/DDBJ whole genome shotgun (WGS) entry which is preliminary data.</text>
</comment>
<proteinExistence type="predicted"/>
<accession>A0ABS4JDK5</accession>
<dbReference type="Pfam" id="PF12691">
    <property type="entry name" value="Phage_tail_terminator_6"/>
    <property type="match status" value="1"/>
</dbReference>